<dbReference type="PROSITE" id="PS50943">
    <property type="entry name" value="HTH_CROC1"/>
    <property type="match status" value="1"/>
</dbReference>
<dbReference type="Pfam" id="PF01381">
    <property type="entry name" value="HTH_3"/>
    <property type="match status" value="1"/>
</dbReference>
<dbReference type="SUPFAM" id="SSF47413">
    <property type="entry name" value="lambda repressor-like DNA-binding domains"/>
    <property type="match status" value="1"/>
</dbReference>
<accession>A0ABS0SNQ5</accession>
<evidence type="ECO:0000313" key="2">
    <source>
        <dbReference type="EMBL" id="MBI1647132.1"/>
    </source>
</evidence>
<keyword evidence="3" id="KW-1185">Reference proteome</keyword>
<evidence type="ECO:0000259" key="1">
    <source>
        <dbReference type="PROSITE" id="PS50943"/>
    </source>
</evidence>
<comment type="caution">
    <text evidence="2">The sequence shown here is derived from an EMBL/GenBank/DDBJ whole genome shotgun (WGS) entry which is preliminary data.</text>
</comment>
<gene>
    <name evidence="2" type="ORF">I7X30_08695</name>
</gene>
<name>A0ABS0SNQ5_9FLAO</name>
<dbReference type="InterPro" id="IPR010982">
    <property type="entry name" value="Lambda_DNA-bd_dom_sf"/>
</dbReference>
<dbReference type="RefSeq" id="WP_198466770.1">
    <property type="nucleotide sequence ID" value="NZ_JAEFDC010000006.1"/>
</dbReference>
<dbReference type="SMART" id="SM00530">
    <property type="entry name" value="HTH_XRE"/>
    <property type="match status" value="1"/>
</dbReference>
<dbReference type="EMBL" id="JAEFDC010000006">
    <property type="protein sequence ID" value="MBI1647132.1"/>
    <property type="molecule type" value="Genomic_DNA"/>
</dbReference>
<dbReference type="Gene3D" id="1.10.260.40">
    <property type="entry name" value="lambda repressor-like DNA-binding domains"/>
    <property type="match status" value="1"/>
</dbReference>
<organism evidence="2 3">
    <name type="scientific">Capnocytophaga periodontitidis</name>
    <dbReference type="NCBI Taxonomy" id="2795027"/>
    <lineage>
        <taxon>Bacteria</taxon>
        <taxon>Pseudomonadati</taxon>
        <taxon>Bacteroidota</taxon>
        <taxon>Flavobacteriia</taxon>
        <taxon>Flavobacteriales</taxon>
        <taxon>Flavobacteriaceae</taxon>
        <taxon>Capnocytophaga</taxon>
    </lineage>
</organism>
<feature type="domain" description="HTH cro/C1-type" evidence="1">
    <location>
        <begin position="27"/>
        <end position="79"/>
    </location>
</feature>
<sequence>MENLQNLFNPLYTMTDKELAEKLGEYIKKRRIMMKLTQQELANKAGISRSQLVKIEKDGKTSTLTLIAIARAFSVLDPFLQTFETSQLTPKEEFELEEKRQKMIDKKPKRIYKMN</sequence>
<evidence type="ECO:0000313" key="3">
    <source>
        <dbReference type="Proteomes" id="UP000641139"/>
    </source>
</evidence>
<reference evidence="2 3" key="1">
    <citation type="journal article" date="2021" name="Int. J. Syst. Evol. Microbiol.">
        <title>Capnocytophaga periodontitidis sp. nov., isolated from subgingival plaque of periodontitis patient.</title>
        <authorList>
            <person name="Zhang Y."/>
            <person name="Qiao D."/>
            <person name="Shi W."/>
            <person name="Wu D."/>
            <person name="Cai M."/>
        </authorList>
    </citation>
    <scope>NUCLEOTIDE SEQUENCE [LARGE SCALE GENOMIC DNA]</scope>
    <source>
        <strain evidence="2 3">051621</strain>
    </source>
</reference>
<dbReference type="Proteomes" id="UP000641139">
    <property type="component" value="Unassembled WGS sequence"/>
</dbReference>
<dbReference type="InterPro" id="IPR001387">
    <property type="entry name" value="Cro/C1-type_HTH"/>
</dbReference>
<protein>
    <submittedName>
        <fullName evidence="2">Helix-turn-helix transcriptional regulator</fullName>
    </submittedName>
</protein>
<dbReference type="CDD" id="cd00093">
    <property type="entry name" value="HTH_XRE"/>
    <property type="match status" value="1"/>
</dbReference>
<proteinExistence type="predicted"/>